<organism evidence="1 2">
    <name type="scientific">Epicoccum nigrum</name>
    <name type="common">Soil fungus</name>
    <name type="synonym">Epicoccum purpurascens</name>
    <dbReference type="NCBI Taxonomy" id="105696"/>
    <lineage>
        <taxon>Eukaryota</taxon>
        <taxon>Fungi</taxon>
        <taxon>Dikarya</taxon>
        <taxon>Ascomycota</taxon>
        <taxon>Pezizomycotina</taxon>
        <taxon>Dothideomycetes</taxon>
        <taxon>Pleosporomycetidae</taxon>
        <taxon>Pleosporales</taxon>
        <taxon>Pleosporineae</taxon>
        <taxon>Didymellaceae</taxon>
        <taxon>Epicoccum</taxon>
    </lineage>
</organism>
<name>A0A1Y2LJL5_EPING</name>
<sequence>MHVYYSDGESESSENTYGEDGRVIQELSPILCNSTYACGGTVLVGKQFDQRQDNITEPVVIRWDAGKLTNRLTLPFYPRTAEKTKGAILQGLIDDMEPASFGFQGKEIVDDSYRKAMKLDASAFATNFCP</sequence>
<protein>
    <submittedName>
        <fullName evidence="1">Uncharacterized protein</fullName>
    </submittedName>
</protein>
<keyword evidence="2" id="KW-1185">Reference proteome</keyword>
<evidence type="ECO:0000313" key="1">
    <source>
        <dbReference type="EMBL" id="OSS43377.1"/>
    </source>
</evidence>
<dbReference type="InParanoid" id="A0A1Y2LJL5"/>
<dbReference type="EMBL" id="KZ107867">
    <property type="protein sequence ID" value="OSS43377.1"/>
    <property type="molecule type" value="Genomic_DNA"/>
</dbReference>
<accession>A0A1Y2LJL5</accession>
<evidence type="ECO:0000313" key="2">
    <source>
        <dbReference type="Proteomes" id="UP000193240"/>
    </source>
</evidence>
<gene>
    <name evidence="1" type="ORF">B5807_11988</name>
</gene>
<dbReference type="Proteomes" id="UP000193240">
    <property type="component" value="Unassembled WGS sequence"/>
</dbReference>
<proteinExistence type="predicted"/>
<reference evidence="1 2" key="1">
    <citation type="journal article" date="2017" name="Genome Announc.">
        <title>Genome sequence of the saprophytic ascomycete Epicoccum nigrum ICMP 19927 strain isolated from New Zealand.</title>
        <authorList>
            <person name="Fokin M."/>
            <person name="Fleetwood D."/>
            <person name="Weir B.S."/>
            <person name="Villas-Boas S.G."/>
        </authorList>
    </citation>
    <scope>NUCLEOTIDE SEQUENCE [LARGE SCALE GENOMIC DNA]</scope>
    <source>
        <strain evidence="1 2">ICMP 19927</strain>
    </source>
</reference>
<dbReference type="AlphaFoldDB" id="A0A1Y2LJL5"/>